<dbReference type="PANTHER" id="PTHR33573">
    <property type="entry name" value="CASP-LIKE PROTEIN 4A4"/>
    <property type="match status" value="1"/>
</dbReference>
<dbReference type="InterPro" id="IPR006702">
    <property type="entry name" value="CASP_dom"/>
</dbReference>
<evidence type="ECO:0000256" key="9">
    <source>
        <dbReference type="SAM" id="MobiDB-lite"/>
    </source>
</evidence>
<evidence type="ECO:0000259" key="10">
    <source>
        <dbReference type="Pfam" id="PF04535"/>
    </source>
</evidence>
<evidence type="ECO:0000256" key="1">
    <source>
        <dbReference type="ARBA" id="ARBA00004651"/>
    </source>
</evidence>
<dbReference type="InterPro" id="IPR006459">
    <property type="entry name" value="CASP/CASPL"/>
</dbReference>
<sequence>MEDKREKGNNIIVGHQSPMERGMGSPQDADNGSPGMRTAETLLRLLPVTLSVVALVVMLKDSQANDDFGSVSYSDLGAFRYLVHANGICAGYSLLSAILVAVPRPSTLARAWIFFLLDQVLAYAILGAGAVSTEVVYLAYKGDQAVTWSQACGSFNGFCRKATASVAITFVVMLCYAGLSLISSYRLFSKYDAPVGYNNKGIEIAAFRA</sequence>
<feature type="domain" description="Casparian strip membrane protein" evidence="10">
    <location>
        <begin position="35"/>
        <end position="175"/>
    </location>
</feature>
<evidence type="ECO:0000313" key="12">
    <source>
        <dbReference type="RefSeq" id="XP_071907243.1"/>
    </source>
</evidence>
<dbReference type="GeneID" id="140007799"/>
<reference evidence="12" key="1">
    <citation type="submission" date="2025-08" db="UniProtKB">
        <authorList>
            <consortium name="RefSeq"/>
        </authorList>
    </citation>
    <scope>IDENTIFICATION</scope>
    <source>
        <tissue evidence="12">Leaves</tissue>
    </source>
</reference>
<keyword evidence="6 8" id="KW-1133">Transmembrane helix</keyword>
<keyword evidence="5 8" id="KW-0812">Transmembrane</keyword>
<dbReference type="RefSeq" id="XP_071907243.1">
    <property type="nucleotide sequence ID" value="XM_072051142.1"/>
</dbReference>
<feature type="transmembrane region" description="Helical" evidence="8">
    <location>
        <begin position="164"/>
        <end position="182"/>
    </location>
</feature>
<dbReference type="Proteomes" id="UP001652660">
    <property type="component" value="Chromosome 5c"/>
</dbReference>
<feature type="transmembrane region" description="Helical" evidence="8">
    <location>
        <begin position="114"/>
        <end position="140"/>
    </location>
</feature>
<feature type="transmembrane region" description="Helical" evidence="8">
    <location>
        <begin position="42"/>
        <end position="59"/>
    </location>
</feature>
<organism evidence="11 12">
    <name type="scientific">Coffea arabica</name>
    <name type="common">Arabian coffee</name>
    <dbReference type="NCBI Taxonomy" id="13443"/>
    <lineage>
        <taxon>Eukaryota</taxon>
        <taxon>Viridiplantae</taxon>
        <taxon>Streptophyta</taxon>
        <taxon>Embryophyta</taxon>
        <taxon>Tracheophyta</taxon>
        <taxon>Spermatophyta</taxon>
        <taxon>Magnoliopsida</taxon>
        <taxon>eudicotyledons</taxon>
        <taxon>Gunneridae</taxon>
        <taxon>Pentapetalae</taxon>
        <taxon>asterids</taxon>
        <taxon>lamiids</taxon>
        <taxon>Gentianales</taxon>
        <taxon>Rubiaceae</taxon>
        <taxon>Ixoroideae</taxon>
        <taxon>Gardenieae complex</taxon>
        <taxon>Bertiereae - Coffeeae clade</taxon>
        <taxon>Coffeeae</taxon>
        <taxon>Coffea</taxon>
    </lineage>
</organism>
<proteinExistence type="inferred from homology"/>
<feature type="transmembrane region" description="Helical" evidence="8">
    <location>
        <begin position="79"/>
        <end position="102"/>
    </location>
</feature>
<dbReference type="PANTHER" id="PTHR33573:SF46">
    <property type="entry name" value="CASP-LIKE PROTEIN 2A1"/>
    <property type="match status" value="1"/>
</dbReference>
<evidence type="ECO:0000256" key="5">
    <source>
        <dbReference type="ARBA" id="ARBA00022692"/>
    </source>
</evidence>
<keyword evidence="4 8" id="KW-1003">Cell membrane</keyword>
<comment type="similarity">
    <text evidence="2 8">Belongs to the Casparian strip membrane proteins (CASP) family.</text>
</comment>
<evidence type="ECO:0000256" key="2">
    <source>
        <dbReference type="ARBA" id="ARBA00007651"/>
    </source>
</evidence>
<comment type="subunit">
    <text evidence="3 8">Homodimer and heterodimers.</text>
</comment>
<evidence type="ECO:0000256" key="7">
    <source>
        <dbReference type="ARBA" id="ARBA00023136"/>
    </source>
</evidence>
<evidence type="ECO:0000256" key="4">
    <source>
        <dbReference type="ARBA" id="ARBA00022475"/>
    </source>
</evidence>
<feature type="region of interest" description="Disordered" evidence="9">
    <location>
        <begin position="1"/>
        <end position="33"/>
    </location>
</feature>
<keyword evidence="7 8" id="KW-0472">Membrane</keyword>
<protein>
    <recommendedName>
        <fullName evidence="8">CASP-like protein</fullName>
    </recommendedName>
</protein>
<comment type="subcellular location">
    <subcellularLocation>
        <location evidence="1 8">Cell membrane</location>
        <topology evidence="1 8">Multi-pass membrane protein</topology>
    </subcellularLocation>
</comment>
<evidence type="ECO:0000256" key="8">
    <source>
        <dbReference type="RuleBase" id="RU361233"/>
    </source>
</evidence>
<evidence type="ECO:0000256" key="6">
    <source>
        <dbReference type="ARBA" id="ARBA00022989"/>
    </source>
</evidence>
<evidence type="ECO:0000313" key="11">
    <source>
        <dbReference type="Proteomes" id="UP001652660"/>
    </source>
</evidence>
<accession>A0ABM4UIY6</accession>
<name>A0ABM4UIY6_COFAR</name>
<dbReference type="NCBIfam" id="TIGR01569">
    <property type="entry name" value="A_tha_TIGR01569"/>
    <property type="match status" value="1"/>
</dbReference>
<evidence type="ECO:0000256" key="3">
    <source>
        <dbReference type="ARBA" id="ARBA00011489"/>
    </source>
</evidence>
<gene>
    <name evidence="12" type="primary">LOC140007799</name>
</gene>
<keyword evidence="11" id="KW-1185">Reference proteome</keyword>
<dbReference type="Pfam" id="PF04535">
    <property type="entry name" value="CASP_dom"/>
    <property type="match status" value="1"/>
</dbReference>